<dbReference type="GO" id="GO:0005886">
    <property type="term" value="C:plasma membrane"/>
    <property type="evidence" value="ECO:0007669"/>
    <property type="project" value="UniProtKB-SubCell"/>
</dbReference>
<keyword evidence="5" id="KW-0830">Ubiquinone</keyword>
<feature type="transmembrane region" description="Helical" evidence="5">
    <location>
        <begin position="396"/>
        <end position="416"/>
    </location>
</feature>
<feature type="transmembrane region" description="Helical" evidence="5">
    <location>
        <begin position="292"/>
        <end position="313"/>
    </location>
</feature>
<keyword evidence="2 5" id="KW-0812">Transmembrane</keyword>
<keyword evidence="5" id="KW-1003">Cell membrane</keyword>
<dbReference type="InterPro" id="IPR010096">
    <property type="entry name" value="NADH-Q_OxRdtase_suN/2"/>
</dbReference>
<comment type="catalytic activity">
    <reaction evidence="5">
        <text>a quinone + NADH + 5 H(+)(in) = a quinol + NAD(+) + 4 H(+)(out)</text>
        <dbReference type="Rhea" id="RHEA:57888"/>
        <dbReference type="ChEBI" id="CHEBI:15378"/>
        <dbReference type="ChEBI" id="CHEBI:24646"/>
        <dbReference type="ChEBI" id="CHEBI:57540"/>
        <dbReference type="ChEBI" id="CHEBI:57945"/>
        <dbReference type="ChEBI" id="CHEBI:132124"/>
    </reaction>
</comment>
<sequence length="476" mass="51215">MSIHPELFMPELFQILLLLVLLFQSISKLETFRNDASWVPWGAAVGIGVAFFSLHVQGTMFHGAYSVDATSQFFKLAVSIGFFIGTLNATRQPTLEREKETDYFLFLAFSALGLMFLASSVELITIYIALEISSYSLYAIIPVRAKDRKAAEAGIKYILFGAIATAISLYGLGFILAAQHSSYLSELASADWTWASNPLAVVGLSLFLAGMFYKLALFPFHFWCPDVYEGASNETAAYVATLPKLGAVVVLVRLAALVQPGMAVTMIFAVLGAVSMTIGNLAALAQTDVKRMLGYSSVSHAGYIMLGLVAGTADGLASAAFYSLVYILMNLTCFWVVCKTAQDGENIALKDLNGLSRRAPVMALVLAVAAFALVGLPPTAGFTGKLFLFTSAWNHGYNWFVIVAAVNAAISIYYYLSLVRHAYTAEEEGPEESPHIPVSAMSRVWGSVLAAAILLLGMVPGPVFDLASLAGQHLLP</sequence>
<evidence type="ECO:0000256" key="2">
    <source>
        <dbReference type="ARBA" id="ARBA00022692"/>
    </source>
</evidence>
<dbReference type="RefSeq" id="WP_078684411.1">
    <property type="nucleotide sequence ID" value="NZ_FUYA01000003.1"/>
</dbReference>
<reference evidence="8 9" key="1">
    <citation type="submission" date="2017-02" db="EMBL/GenBank/DDBJ databases">
        <authorList>
            <person name="Peterson S.W."/>
        </authorList>
    </citation>
    <scope>NUCLEOTIDE SEQUENCE [LARGE SCALE GENOMIC DNA]</scope>
    <source>
        <strain evidence="8 9">DSM 18034</strain>
    </source>
</reference>
<evidence type="ECO:0000313" key="9">
    <source>
        <dbReference type="Proteomes" id="UP000189733"/>
    </source>
</evidence>
<dbReference type="Proteomes" id="UP000189733">
    <property type="component" value="Unassembled WGS sequence"/>
</dbReference>
<dbReference type="NCBIfam" id="TIGR01770">
    <property type="entry name" value="NDH_I_N"/>
    <property type="match status" value="1"/>
</dbReference>
<feature type="transmembrane region" description="Helical" evidence="5">
    <location>
        <begin position="199"/>
        <end position="224"/>
    </location>
</feature>
<protein>
    <recommendedName>
        <fullName evidence="5">NADH-quinone oxidoreductase subunit N</fullName>
        <ecNumber evidence="5">7.1.1.-</ecNumber>
    </recommendedName>
    <alternativeName>
        <fullName evidence="5">NADH dehydrogenase I subunit N</fullName>
    </alternativeName>
    <alternativeName>
        <fullName evidence="5">NDH-1 subunit N</fullName>
    </alternativeName>
</protein>
<feature type="transmembrane region" description="Helical" evidence="5">
    <location>
        <begin position="262"/>
        <end position="285"/>
    </location>
</feature>
<dbReference type="GO" id="GO:0050136">
    <property type="term" value="F:NADH dehydrogenase (quinone) (non-electrogenic) activity"/>
    <property type="evidence" value="ECO:0007669"/>
    <property type="project" value="UniProtKB-UniRule"/>
</dbReference>
<dbReference type="GO" id="GO:0008137">
    <property type="term" value="F:NADH dehydrogenase (ubiquinone) activity"/>
    <property type="evidence" value="ECO:0007669"/>
    <property type="project" value="InterPro"/>
</dbReference>
<name>A0A1T4VWN4_9BACT</name>
<feature type="domain" description="NADH:quinone oxidoreductase/Mrp antiporter transmembrane" evidence="7">
    <location>
        <begin position="121"/>
        <end position="410"/>
    </location>
</feature>
<feature type="transmembrane region" description="Helical" evidence="5">
    <location>
        <begin position="236"/>
        <end position="256"/>
    </location>
</feature>
<dbReference type="OrthoDB" id="9805769at2"/>
<dbReference type="HAMAP" id="MF_00445">
    <property type="entry name" value="NDH1_NuoN_1"/>
    <property type="match status" value="1"/>
</dbReference>
<dbReference type="Pfam" id="PF00361">
    <property type="entry name" value="Proton_antipo_M"/>
    <property type="match status" value="1"/>
</dbReference>
<keyword evidence="5" id="KW-0813">Transport</keyword>
<proteinExistence type="inferred from homology"/>
<evidence type="ECO:0000256" key="6">
    <source>
        <dbReference type="RuleBase" id="RU000320"/>
    </source>
</evidence>
<dbReference type="AlphaFoldDB" id="A0A1T4VWN4"/>
<dbReference type="EMBL" id="FUYA01000003">
    <property type="protein sequence ID" value="SKA69347.1"/>
    <property type="molecule type" value="Genomic_DNA"/>
</dbReference>
<dbReference type="GO" id="GO:0012505">
    <property type="term" value="C:endomembrane system"/>
    <property type="evidence" value="ECO:0007669"/>
    <property type="project" value="UniProtKB-SubCell"/>
</dbReference>
<feature type="transmembrane region" description="Helical" evidence="5">
    <location>
        <begin position="157"/>
        <end position="179"/>
    </location>
</feature>
<keyword evidence="4 5" id="KW-0472">Membrane</keyword>
<dbReference type="STRING" id="1121442.SAMN02745702_01110"/>
<feature type="transmembrane region" description="Helical" evidence="5">
    <location>
        <begin position="103"/>
        <end position="130"/>
    </location>
</feature>
<dbReference type="PANTHER" id="PTHR22773">
    <property type="entry name" value="NADH DEHYDROGENASE"/>
    <property type="match status" value="1"/>
</dbReference>
<organism evidence="8 9">
    <name type="scientific">Desulfobaculum bizertense DSM 18034</name>
    <dbReference type="NCBI Taxonomy" id="1121442"/>
    <lineage>
        <taxon>Bacteria</taxon>
        <taxon>Pseudomonadati</taxon>
        <taxon>Thermodesulfobacteriota</taxon>
        <taxon>Desulfovibrionia</taxon>
        <taxon>Desulfovibrionales</taxon>
        <taxon>Desulfovibrionaceae</taxon>
        <taxon>Desulfobaculum</taxon>
    </lineage>
</organism>
<evidence type="ECO:0000259" key="7">
    <source>
        <dbReference type="Pfam" id="PF00361"/>
    </source>
</evidence>
<evidence type="ECO:0000256" key="4">
    <source>
        <dbReference type="ARBA" id="ARBA00023136"/>
    </source>
</evidence>
<comment type="subcellular location">
    <subcellularLocation>
        <location evidence="5">Cell membrane</location>
        <topology evidence="5">Multi-pass membrane protein</topology>
    </subcellularLocation>
    <subcellularLocation>
        <location evidence="1">Endomembrane system</location>
        <topology evidence="1">Multi-pass membrane protein</topology>
    </subcellularLocation>
    <subcellularLocation>
        <location evidence="6">Membrane</location>
        <topology evidence="6">Multi-pass membrane protein</topology>
    </subcellularLocation>
</comment>
<keyword evidence="3 5" id="KW-1133">Transmembrane helix</keyword>
<feature type="transmembrane region" description="Helical" evidence="5">
    <location>
        <begin position="444"/>
        <end position="464"/>
    </location>
</feature>
<evidence type="ECO:0000313" key="8">
    <source>
        <dbReference type="EMBL" id="SKA69347.1"/>
    </source>
</evidence>
<feature type="transmembrane region" description="Helical" evidence="5">
    <location>
        <begin position="73"/>
        <end position="91"/>
    </location>
</feature>
<keyword evidence="5" id="KW-0520">NAD</keyword>
<feature type="transmembrane region" description="Helical" evidence="5">
    <location>
        <begin position="359"/>
        <end position="376"/>
    </location>
</feature>
<gene>
    <name evidence="5" type="primary">nuoN</name>
    <name evidence="8" type="ORF">SAMN02745702_01110</name>
</gene>
<evidence type="ECO:0000256" key="3">
    <source>
        <dbReference type="ARBA" id="ARBA00022989"/>
    </source>
</evidence>
<keyword evidence="5" id="KW-1278">Translocase</keyword>
<comment type="subunit">
    <text evidence="5">NDH-1 is composed of 14 different subunits. Subunits NuoA, H, J, K, L, M, N constitute the membrane sector of the complex.</text>
</comment>
<keyword evidence="9" id="KW-1185">Reference proteome</keyword>
<evidence type="ECO:0000256" key="5">
    <source>
        <dbReference type="HAMAP-Rule" id="MF_00445"/>
    </source>
</evidence>
<dbReference type="EC" id="7.1.1.-" evidence="5"/>
<dbReference type="InterPro" id="IPR001750">
    <property type="entry name" value="ND/Mrp_TM"/>
</dbReference>
<dbReference type="GO" id="GO:0042773">
    <property type="term" value="P:ATP synthesis coupled electron transport"/>
    <property type="evidence" value="ECO:0007669"/>
    <property type="project" value="InterPro"/>
</dbReference>
<comment type="similarity">
    <text evidence="5">Belongs to the complex I subunit 2 family.</text>
</comment>
<dbReference type="GO" id="GO:0048038">
    <property type="term" value="F:quinone binding"/>
    <property type="evidence" value="ECO:0007669"/>
    <property type="project" value="UniProtKB-KW"/>
</dbReference>
<comment type="function">
    <text evidence="5">NDH-1 shuttles electrons from NADH, via FMN and iron-sulfur (Fe-S) centers, to quinones in the respiratory chain. The immediate electron acceptor for the enzyme in this species is believed to be ubiquinone. Couples the redox reaction to proton translocation (for every two electrons transferred, four hydrogen ions are translocated across the cytoplasmic membrane), and thus conserves the redox energy in a proton gradient.</text>
</comment>
<feature type="transmembrane region" description="Helical" evidence="5">
    <location>
        <begin position="38"/>
        <end position="61"/>
    </location>
</feature>
<evidence type="ECO:0000256" key="1">
    <source>
        <dbReference type="ARBA" id="ARBA00004127"/>
    </source>
</evidence>
<keyword evidence="5" id="KW-0874">Quinone</keyword>
<accession>A0A1T4VWN4</accession>
<feature type="transmembrane region" description="Helical" evidence="5">
    <location>
        <begin position="319"/>
        <end position="338"/>
    </location>
</feature>